<name>A0A934TTU7_9BURK</name>
<comment type="caution">
    <text evidence="2">The sequence shown here is derived from an EMBL/GenBank/DDBJ whole genome shotgun (WGS) entry which is preliminary data.</text>
</comment>
<feature type="compositionally biased region" description="Polar residues" evidence="1">
    <location>
        <begin position="1"/>
        <end position="22"/>
    </location>
</feature>
<organism evidence="2 3">
    <name type="scientific">Ramlibacter ginsenosidimutans</name>
    <dbReference type="NCBI Taxonomy" id="502333"/>
    <lineage>
        <taxon>Bacteria</taxon>
        <taxon>Pseudomonadati</taxon>
        <taxon>Pseudomonadota</taxon>
        <taxon>Betaproteobacteria</taxon>
        <taxon>Burkholderiales</taxon>
        <taxon>Comamonadaceae</taxon>
        <taxon>Ramlibacter</taxon>
    </lineage>
</organism>
<dbReference type="EMBL" id="JAEPWM010000005">
    <property type="protein sequence ID" value="MBK6007273.1"/>
    <property type="molecule type" value="Genomic_DNA"/>
</dbReference>
<evidence type="ECO:0000313" key="2">
    <source>
        <dbReference type="EMBL" id="MBK6007273.1"/>
    </source>
</evidence>
<evidence type="ECO:0000313" key="3">
    <source>
        <dbReference type="Proteomes" id="UP000630528"/>
    </source>
</evidence>
<dbReference type="InterPro" id="IPR036086">
    <property type="entry name" value="ParB/Sulfiredoxin_sf"/>
</dbReference>
<reference evidence="2" key="1">
    <citation type="journal article" date="2012" name="J. Microbiol. Biotechnol.">
        <title>Ramlibacter ginsenosidimutans sp. nov., with ginsenoside-converting activity.</title>
        <authorList>
            <person name="Wang L."/>
            <person name="An D.S."/>
            <person name="Kim S.G."/>
            <person name="Jin F.X."/>
            <person name="Kim S.C."/>
            <person name="Lee S.T."/>
            <person name="Im W.T."/>
        </authorList>
    </citation>
    <scope>NUCLEOTIDE SEQUENCE</scope>
    <source>
        <strain evidence="2">KACC 17527</strain>
    </source>
</reference>
<dbReference type="SUPFAM" id="SSF110849">
    <property type="entry name" value="ParB/Sulfiredoxin"/>
    <property type="match status" value="1"/>
</dbReference>
<evidence type="ECO:0000256" key="1">
    <source>
        <dbReference type="SAM" id="MobiDB-lite"/>
    </source>
</evidence>
<dbReference type="Proteomes" id="UP000630528">
    <property type="component" value="Unassembled WGS sequence"/>
</dbReference>
<dbReference type="RefSeq" id="WP_201172314.1">
    <property type="nucleotide sequence ID" value="NZ_JAEPWM010000005.1"/>
</dbReference>
<protein>
    <recommendedName>
        <fullName evidence="4">ParB/Sulfiredoxin domain-containing protein</fullName>
    </recommendedName>
</protein>
<keyword evidence="3" id="KW-1185">Reference proteome</keyword>
<gene>
    <name evidence="2" type="ORF">JJB11_14325</name>
</gene>
<evidence type="ECO:0008006" key="4">
    <source>
        <dbReference type="Google" id="ProtNLM"/>
    </source>
</evidence>
<accession>A0A934TTU7</accession>
<proteinExistence type="predicted"/>
<reference evidence="2" key="2">
    <citation type="submission" date="2021-01" db="EMBL/GenBank/DDBJ databases">
        <authorList>
            <person name="Kang M."/>
        </authorList>
    </citation>
    <scope>NUCLEOTIDE SEQUENCE</scope>
    <source>
        <strain evidence="2">KACC 17527</strain>
    </source>
</reference>
<dbReference type="AlphaFoldDB" id="A0A934TTU7"/>
<sequence length="137" mass="14937">MSSAKRSSPNSIALPSCLGTSRGSKRVAPEDFDSARRYLGLLFRPEDAQTLTASLRDAAIQKFPAKDVLRAAGLEPKPKTDPDVAKQLKKIKRGEKLSPVLLVRVPGQARLLVADGYHRVCAAYLRNEDEPVPCQIA</sequence>
<feature type="region of interest" description="Disordered" evidence="1">
    <location>
        <begin position="1"/>
        <end position="28"/>
    </location>
</feature>